<dbReference type="PANTHER" id="PTHR15020">
    <property type="entry name" value="FLAVIN REDUCTASE-RELATED"/>
    <property type="match status" value="1"/>
</dbReference>
<dbReference type="eggNOG" id="KOG1203">
    <property type="taxonomic scope" value="Eukaryota"/>
</dbReference>
<dbReference type="InterPro" id="IPR036291">
    <property type="entry name" value="NAD(P)-bd_dom_sf"/>
</dbReference>
<dbReference type="InterPro" id="IPR013857">
    <property type="entry name" value="NADH-UbQ_OxRdtase-assoc_prot30"/>
</dbReference>
<evidence type="ECO:0000313" key="4">
    <source>
        <dbReference type="EMBL" id="ACO67568.1"/>
    </source>
</evidence>
<dbReference type="Gene3D" id="3.40.50.720">
    <property type="entry name" value="NAD(P)-binding Rossmann-like Domain"/>
    <property type="match status" value="2"/>
</dbReference>
<sequence length="582" mass="63235">MGRRATLAVTRATDEKDAKTSIDDETVSETVRRRREAAKQGKDNSPTLNPLDLGRRARQLTDGFFKGITGLTQLARSPSIDEAKYDAVYSADLLAGDDLTEYETPNARFTTVLVVGAAGRVGRVLVRKLLLRGYTVKALVRKESDREILPDKVQAYVGDVSDAKTLELAMSGVNKVVYCARAKTFMASELANVDSEGVRVAAKALQDYNNSLASRRAGRSQKSKQMLYSFAKFRDVFEDWTVDETRLVNPEDGRWQAAAEVAQRVFFDKEEKDASDSTDGRSPYPTFSGYVFAKTGVAQISCACDALGSGDAAGAVVLRDHEGVLLRLRGDGKRYSVVLSEGGVEGRTFIAPFATTGKWQIVRIPFAQFRPEVFNRAYNSGGDAEVDAVAPVDLNAIDRIGLRFEARNQSRSGSSGSNGAGAPEWMSELDAPSNNSFELELEYVKALPKGEETDFVLVSCGGAGLPDGEDRDKLVRAKRDGERTLRNSGLGYTIVRPGQLLEEPGGNKALVFDQGNRISNYISCADVADVCVKALHETEARNKSFDVCFEAEVGGAYEKVAMVAGKSNNYLAPALAVLEKNT</sequence>
<accession>C1EHU6</accession>
<feature type="domain" description="NAD(P)-binding" evidence="3">
    <location>
        <begin position="454"/>
        <end position="537"/>
    </location>
</feature>
<evidence type="ECO:0000259" key="3">
    <source>
        <dbReference type="Pfam" id="PF13460"/>
    </source>
</evidence>
<feature type="domain" description="NADH:ubiquinone oxidoreductase intermediate-associated protein 30" evidence="2">
    <location>
        <begin position="295"/>
        <end position="403"/>
    </location>
</feature>
<protein>
    <recommendedName>
        <fullName evidence="6">NAD(P)-binding domain-containing protein</fullName>
    </recommendedName>
</protein>
<dbReference type="FunCoup" id="C1EHU6">
    <property type="interactions" value="698"/>
</dbReference>
<dbReference type="EMBL" id="CP001333">
    <property type="protein sequence ID" value="ACO67568.1"/>
    <property type="molecule type" value="Genomic_DNA"/>
</dbReference>
<dbReference type="SUPFAM" id="SSF49785">
    <property type="entry name" value="Galactose-binding domain-like"/>
    <property type="match status" value="1"/>
</dbReference>
<dbReference type="SUPFAM" id="SSF51735">
    <property type="entry name" value="NAD(P)-binding Rossmann-fold domains"/>
    <property type="match status" value="1"/>
</dbReference>
<dbReference type="KEGG" id="mis:MICPUN_50720"/>
<name>C1EHU6_MICCC</name>
<dbReference type="PANTHER" id="PTHR15020:SF47">
    <property type="entry name" value="NAD(P)-BINDING DOMAIN-CONTAINING PROTEIN"/>
    <property type="match status" value="1"/>
</dbReference>
<proteinExistence type="predicted"/>
<dbReference type="STRING" id="296587.C1EHU6"/>
<evidence type="ECO:0008006" key="6">
    <source>
        <dbReference type="Google" id="ProtNLM"/>
    </source>
</evidence>
<dbReference type="Pfam" id="PF13460">
    <property type="entry name" value="NAD_binding_10"/>
    <property type="match status" value="2"/>
</dbReference>
<dbReference type="InterPro" id="IPR016040">
    <property type="entry name" value="NAD(P)-bd_dom"/>
</dbReference>
<dbReference type="InterPro" id="IPR008979">
    <property type="entry name" value="Galactose-bd-like_sf"/>
</dbReference>
<dbReference type="GeneID" id="8249242"/>
<feature type="region of interest" description="Disordered" evidence="1">
    <location>
        <begin position="408"/>
        <end position="429"/>
    </location>
</feature>
<dbReference type="Pfam" id="PF08547">
    <property type="entry name" value="CIA30"/>
    <property type="match status" value="1"/>
</dbReference>
<keyword evidence="5" id="KW-1185">Reference proteome</keyword>
<dbReference type="InParanoid" id="C1EHU6"/>
<feature type="domain" description="NAD(P)-binding" evidence="3">
    <location>
        <begin position="116"/>
        <end position="204"/>
    </location>
</feature>
<gene>
    <name evidence="4" type="ORF">MICPUN_50720</name>
</gene>
<dbReference type="OMA" id="HTMTIRF"/>
<feature type="compositionally biased region" description="Low complexity" evidence="1">
    <location>
        <begin position="409"/>
        <end position="422"/>
    </location>
</feature>
<dbReference type="AlphaFoldDB" id="C1EHU6"/>
<evidence type="ECO:0000259" key="2">
    <source>
        <dbReference type="Pfam" id="PF08547"/>
    </source>
</evidence>
<organism evidence="4 5">
    <name type="scientific">Micromonas commoda (strain RCC299 / NOUM17 / CCMP2709)</name>
    <name type="common">Picoplanktonic green alga</name>
    <dbReference type="NCBI Taxonomy" id="296587"/>
    <lineage>
        <taxon>Eukaryota</taxon>
        <taxon>Viridiplantae</taxon>
        <taxon>Chlorophyta</taxon>
        <taxon>Mamiellophyceae</taxon>
        <taxon>Mamiellales</taxon>
        <taxon>Mamiellaceae</taxon>
        <taxon>Micromonas</taxon>
    </lineage>
</organism>
<dbReference type="RefSeq" id="XP_002506310.1">
    <property type="nucleotide sequence ID" value="XM_002506264.1"/>
</dbReference>
<dbReference type="Proteomes" id="UP000002009">
    <property type="component" value="Chromosome 15"/>
</dbReference>
<evidence type="ECO:0000313" key="5">
    <source>
        <dbReference type="Proteomes" id="UP000002009"/>
    </source>
</evidence>
<evidence type="ECO:0000256" key="1">
    <source>
        <dbReference type="SAM" id="MobiDB-lite"/>
    </source>
</evidence>
<feature type="region of interest" description="Disordered" evidence="1">
    <location>
        <begin position="1"/>
        <end position="52"/>
    </location>
</feature>
<dbReference type="OrthoDB" id="10254221at2759"/>
<feature type="compositionally biased region" description="Basic and acidic residues" evidence="1">
    <location>
        <begin position="12"/>
        <end position="22"/>
    </location>
</feature>
<reference evidence="4 5" key="1">
    <citation type="journal article" date="2009" name="Science">
        <title>Green evolution and dynamic adaptations revealed by genomes of the marine picoeukaryotes Micromonas.</title>
        <authorList>
            <person name="Worden A.Z."/>
            <person name="Lee J.H."/>
            <person name="Mock T."/>
            <person name="Rouze P."/>
            <person name="Simmons M.P."/>
            <person name="Aerts A.L."/>
            <person name="Allen A.E."/>
            <person name="Cuvelier M.L."/>
            <person name="Derelle E."/>
            <person name="Everett M.V."/>
            <person name="Foulon E."/>
            <person name="Grimwood J."/>
            <person name="Gundlach H."/>
            <person name="Henrissat B."/>
            <person name="Napoli C."/>
            <person name="McDonald S.M."/>
            <person name="Parker M.S."/>
            <person name="Rombauts S."/>
            <person name="Salamov A."/>
            <person name="Von Dassow P."/>
            <person name="Badger J.H."/>
            <person name="Coutinho P.M."/>
            <person name="Demir E."/>
            <person name="Dubchak I."/>
            <person name="Gentemann C."/>
            <person name="Eikrem W."/>
            <person name="Gready J.E."/>
            <person name="John U."/>
            <person name="Lanier W."/>
            <person name="Lindquist E.A."/>
            <person name="Lucas S."/>
            <person name="Mayer K.F."/>
            <person name="Moreau H."/>
            <person name="Not F."/>
            <person name="Otillar R."/>
            <person name="Panaud O."/>
            <person name="Pangilinan J."/>
            <person name="Paulsen I."/>
            <person name="Piegu B."/>
            <person name="Poliakov A."/>
            <person name="Robbens S."/>
            <person name="Schmutz J."/>
            <person name="Toulza E."/>
            <person name="Wyss T."/>
            <person name="Zelensky A."/>
            <person name="Zhou K."/>
            <person name="Armbrust E.V."/>
            <person name="Bhattacharya D."/>
            <person name="Goodenough U.W."/>
            <person name="Van de Peer Y."/>
            <person name="Grigoriev I.V."/>
        </authorList>
    </citation>
    <scope>NUCLEOTIDE SEQUENCE [LARGE SCALE GENOMIC DNA]</scope>
    <source>
        <strain evidence="5">RCC299 / NOUM17</strain>
    </source>
</reference>